<organism evidence="2 3">
    <name type="scientific">Ruminobacter amylophilus</name>
    <dbReference type="NCBI Taxonomy" id="867"/>
    <lineage>
        <taxon>Bacteria</taxon>
        <taxon>Pseudomonadati</taxon>
        <taxon>Pseudomonadota</taxon>
        <taxon>Gammaproteobacteria</taxon>
        <taxon>Aeromonadales</taxon>
        <taxon>Succinivibrionaceae</taxon>
        <taxon>Ruminobacter</taxon>
    </lineage>
</organism>
<dbReference type="EMBL" id="FOXF01000015">
    <property type="protein sequence ID" value="SFP32464.1"/>
    <property type="molecule type" value="Genomic_DNA"/>
</dbReference>
<proteinExistence type="predicted"/>
<dbReference type="Proteomes" id="UP000243745">
    <property type="component" value="Unassembled WGS sequence"/>
</dbReference>
<keyword evidence="3" id="KW-1185">Reference proteome</keyword>
<dbReference type="OrthoDB" id="7066846at2"/>
<dbReference type="InterPro" id="IPR018631">
    <property type="entry name" value="AAA-ATPase-like_dom"/>
</dbReference>
<feature type="domain" description="AAA-ATPase-like" evidence="1">
    <location>
        <begin position="20"/>
        <end position="216"/>
    </location>
</feature>
<dbReference type="Pfam" id="PF09820">
    <property type="entry name" value="AAA-ATPase_like"/>
    <property type="match status" value="1"/>
</dbReference>
<evidence type="ECO:0000313" key="2">
    <source>
        <dbReference type="EMBL" id="SFP32464.1"/>
    </source>
</evidence>
<dbReference type="PANTHER" id="PTHR34825:SF1">
    <property type="entry name" value="AAA-ATPASE-LIKE DOMAIN-CONTAINING PROTEIN"/>
    <property type="match status" value="1"/>
</dbReference>
<name>A0A662ZHS8_9GAMM</name>
<evidence type="ECO:0000313" key="3">
    <source>
        <dbReference type="Proteomes" id="UP000243745"/>
    </source>
</evidence>
<evidence type="ECO:0000259" key="1">
    <source>
        <dbReference type="Pfam" id="PF09820"/>
    </source>
</evidence>
<gene>
    <name evidence="2" type="ORF">SAMN02910344_01097</name>
</gene>
<sequence>MQVKLIRVKGMNFFENTSHQSFSDLILGENIYIDKTSQIANLYKKHNKFEILIRPWGFGKTLLLDTIKFIFTNGVEHSFIRNLNIATMDMEIPKQTVLKLDFSDRKIQSAEGFRSFIYSYYKSYLFEQNIQVKLNSELNTYWLTMHFIRAVARTSPTGQIVFLIDNYDQPFLRFLEDRVVNFPALYNEMLDFYHALYDQVEYIDWLLLCGETKFALSTEKHEGLPYISDVSYSDQGTCICGFSQGDIRKYYDDFLQDEADANEETVNIFLGKITDWYGRYRFTPHNIPVTRPYSIKSYFSQNAGSTALRSFYPVERFYSFLPKLIAKYGRNHERLLAPNDCGYTFSDNLDPYNINMFSLLSQLGFYSFSSITLSKVSSCFQRYRYQSNMVNNEMNECYQKILAMAEKLRNRGKQTAS</sequence>
<protein>
    <submittedName>
        <fullName evidence="2">Predicted AAA-ATPase</fullName>
    </submittedName>
</protein>
<accession>A0A662ZHS8</accession>
<dbReference type="PANTHER" id="PTHR34825">
    <property type="entry name" value="CONSERVED PROTEIN, WITH A WEAK D-GALACTARATE DEHYDRATASE/ALTRONATE HYDROLASE DOMAIN"/>
    <property type="match status" value="1"/>
</dbReference>
<reference evidence="2 3" key="1">
    <citation type="submission" date="2016-10" db="EMBL/GenBank/DDBJ databases">
        <authorList>
            <person name="Varghese N."/>
            <person name="Submissions S."/>
        </authorList>
    </citation>
    <scope>NUCLEOTIDE SEQUENCE [LARGE SCALE GENOMIC DNA]</scope>
    <source>
        <strain evidence="2 3">DSM 1361</strain>
    </source>
</reference>
<dbReference type="AlphaFoldDB" id="A0A662ZHS8"/>